<dbReference type="SMART" id="SM00530">
    <property type="entry name" value="HTH_XRE"/>
    <property type="match status" value="1"/>
</dbReference>
<comment type="caution">
    <text evidence="4">The sequence shown here is derived from an EMBL/GenBank/DDBJ whole genome shotgun (WGS) entry which is preliminary data.</text>
</comment>
<dbReference type="SUPFAM" id="SSF47413">
    <property type="entry name" value="lambda repressor-like DNA-binding domains"/>
    <property type="match status" value="1"/>
</dbReference>
<feature type="domain" description="HTH cro/C1-type" evidence="3">
    <location>
        <begin position="20"/>
        <end position="51"/>
    </location>
</feature>
<dbReference type="RefSeq" id="WP_271471422.1">
    <property type="nucleotide sequence ID" value="NZ_JANEWF010000020.1"/>
</dbReference>
<feature type="region of interest" description="Disordered" evidence="1">
    <location>
        <begin position="1"/>
        <end position="22"/>
    </location>
</feature>
<keyword evidence="2" id="KW-0812">Transmembrane</keyword>
<proteinExistence type="predicted"/>
<feature type="region of interest" description="Disordered" evidence="1">
    <location>
        <begin position="173"/>
        <end position="207"/>
    </location>
</feature>
<dbReference type="Pfam" id="PF13464">
    <property type="entry name" value="RodZ_C"/>
    <property type="match status" value="1"/>
</dbReference>
<keyword evidence="5" id="KW-1185">Reference proteome</keyword>
<dbReference type="InterPro" id="IPR000943">
    <property type="entry name" value="RNA_pol_sigma70"/>
</dbReference>
<dbReference type="Pfam" id="PF13413">
    <property type="entry name" value="HTH_25"/>
    <property type="match status" value="1"/>
</dbReference>
<dbReference type="PANTHER" id="PTHR34475:SF1">
    <property type="entry name" value="CYTOSKELETON PROTEIN RODZ"/>
    <property type="match status" value="1"/>
</dbReference>
<dbReference type="PROSITE" id="PS00716">
    <property type="entry name" value="SIGMA70_2"/>
    <property type="match status" value="1"/>
</dbReference>
<evidence type="ECO:0000313" key="4">
    <source>
        <dbReference type="EMBL" id="MDA8484830.1"/>
    </source>
</evidence>
<feature type="transmembrane region" description="Helical" evidence="2">
    <location>
        <begin position="112"/>
        <end position="133"/>
    </location>
</feature>
<keyword evidence="2" id="KW-0472">Membrane</keyword>
<evidence type="ECO:0000256" key="2">
    <source>
        <dbReference type="SAM" id="Phobius"/>
    </source>
</evidence>
<dbReference type="PROSITE" id="PS50943">
    <property type="entry name" value="HTH_CROC1"/>
    <property type="match status" value="1"/>
</dbReference>
<evidence type="ECO:0000259" key="3">
    <source>
        <dbReference type="PROSITE" id="PS50943"/>
    </source>
</evidence>
<dbReference type="Proteomes" id="UP001211689">
    <property type="component" value="Unassembled WGS sequence"/>
</dbReference>
<dbReference type="PANTHER" id="PTHR34475">
    <property type="match status" value="1"/>
</dbReference>
<gene>
    <name evidence="4" type="ORF">NNO07_17310</name>
</gene>
<organism evidence="4 5">
    <name type="scientific">Metapseudomonas resinovorans</name>
    <name type="common">Pseudomonas resinovorans</name>
    <dbReference type="NCBI Taxonomy" id="53412"/>
    <lineage>
        <taxon>Bacteria</taxon>
        <taxon>Pseudomonadati</taxon>
        <taxon>Pseudomonadota</taxon>
        <taxon>Gammaproteobacteria</taxon>
        <taxon>Pseudomonadales</taxon>
        <taxon>Pseudomonadaceae</taxon>
        <taxon>Metapseudomonas</taxon>
    </lineage>
</organism>
<name>A0ABT4Y7H9_METRE</name>
<accession>A0ABT4Y7H9</accession>
<dbReference type="CDD" id="cd00093">
    <property type="entry name" value="HTH_XRE"/>
    <property type="match status" value="1"/>
</dbReference>
<feature type="compositionally biased region" description="Low complexity" evidence="1">
    <location>
        <begin position="190"/>
        <end position="207"/>
    </location>
</feature>
<dbReference type="InterPro" id="IPR025194">
    <property type="entry name" value="RodZ-like_C"/>
</dbReference>
<keyword evidence="2" id="KW-1133">Transmembrane helix</keyword>
<protein>
    <submittedName>
        <fullName evidence="4">Helix-turn-helix domain-containing protein</fullName>
    </submittedName>
</protein>
<reference evidence="4 5" key="1">
    <citation type="submission" date="2022-07" db="EMBL/GenBank/DDBJ databases">
        <title>Genome Analysis of Selected Gammaproteobacteria from Nigerian Food snails.</title>
        <authorList>
            <person name="Okafor A.C."/>
        </authorList>
    </citation>
    <scope>NUCLEOTIDE SEQUENCE [LARGE SCALE GENOMIC DNA]</scope>
    <source>
        <strain evidence="4 5">Awg 2</strain>
    </source>
</reference>
<dbReference type="InterPro" id="IPR001387">
    <property type="entry name" value="Cro/C1-type_HTH"/>
</dbReference>
<evidence type="ECO:0000256" key="1">
    <source>
        <dbReference type="SAM" id="MobiDB-lite"/>
    </source>
</evidence>
<evidence type="ECO:0000313" key="5">
    <source>
        <dbReference type="Proteomes" id="UP001211689"/>
    </source>
</evidence>
<dbReference type="Gene3D" id="1.10.260.40">
    <property type="entry name" value="lambda repressor-like DNA-binding domains"/>
    <property type="match status" value="1"/>
</dbReference>
<dbReference type="EMBL" id="JANEWF010000020">
    <property type="protein sequence ID" value="MDA8484830.1"/>
    <property type="molecule type" value="Genomic_DNA"/>
</dbReference>
<sequence length="367" mass="37968">MKASHPEAVAATRANPGETLRQARESKDWSLGEVARHLNLTEQALRQLEAGDFEQLPGHTFARGYVRAYAKLLGMDQAVLVAEFDHYTGTDAKGSNVHSLGRIEEPVRLSQSVLRIVSFIILVALGAVGFFWWQEHSSRNNEEVASVNMEHVEVESADGTTQIHPLDEPEDQAVAEAQEGDAPTPAEVSPETAAQPEQQAAAGAAPVVPAGEAAPAATAPVAPNPVPAIAAPAAPAAQPTAPIAPAATAPAVPVAPAAQPAAPVAPTAPAATPAPATEAPAPVVAQQGQGVVLIQFTANCWTQVTDADGKVLVSALKRTGDSVELAGKAPLEVRLGFARGAQISYNGQSVDVSPYVRGETARLKLGQ</sequence>
<dbReference type="InterPro" id="IPR050400">
    <property type="entry name" value="Bact_Cytoskel_RodZ"/>
</dbReference>
<dbReference type="InterPro" id="IPR010982">
    <property type="entry name" value="Lambda_DNA-bd_dom_sf"/>
</dbReference>